<evidence type="ECO:0000313" key="1">
    <source>
        <dbReference type="EMBL" id="DAD65774.1"/>
    </source>
</evidence>
<accession>A0A8S5L7A1</accession>
<sequence length="1022" mass="115560">MAVINLRNVVALGVLEDGVYPSVYNGQTGEYIGTVDGEGAGVKTVPTLYMYYRKNGHLYLYRTKEKIEIDLTNVTAYDNSALFKLTEKSDISNAKITEFDSRNIDVGHYEYKVSWVKPTQQYLYILVPIVRSIHTITIQGIISNQLFNLVGIYVHEGKSWWIYRTNVKTNFDFNDSVNEVLDVQVYVRELTAEDLNPVEQLTKQLFEHINNKFNPHEVTKEQVGLGNVDNTADIDKPVSKPQKEYIDALENRVKGWFKQLNVWINNHVTEVNKKFQDVWNAINNKLDKDDYENDKDNFNSHIRNYDNPHRVTAFQVGLPNAASDIETLKIKAQELQALLTNKQDKTSEELVTENKRIVDAINEIFGIVIEHNNHVRSNSIHQIEVTSEIPTTFEDGVLWIRIPRNEEDYITIKIEAVPADSTIRMINSENKEAEGIGTASLECLIQSRLHYIVEKENYITKDVYVDVGVEDTTIQVVLTPKTKKTLIVNSNPDDAHIIISDKKTNVVLVQGSGTVTYETYDPQEVRIQVGKDGYITYEENIVLDENITRDITLLPIPVEQGYVSITVIDSENKAKIAAYVYDKDSGGLLGQVTKDTPLELTADVNTSQNLRFVASGYDEYEQAVTYTNPINNITIELHKTAAKTGQVYAIAHDINSQALDGVTFEYHLVDETEWKPLANDPNQIGKSEEVTDTVGNTVYFRASKTGYITNTGSVMVYGNSTMFATIVLEELPPEPEDVNVTIRVYEVYDSEKLYITADIKELSVTGDTIGTSYKDEPLIITKRKGSTIRYYALPKSSEWYDVGWEDVVFDTDKTVEIVCQRNNNGLIKVRLRDAISKCMISGSIYDEHGKLIGNSSSGEDDYVSEANPVGFERNYKGSSTNYVDSEFITFIADEPSEATVQYIDLQPKEDVPYIAFKFIDSETKTPITSPGISGWINSIVKTITTDYQGISIIYGSYSGSINVEFRRDGYKNYKTTLHDVLTFVTYTIELVPDVPFENDGIDYMQIEGDGVEHPIFRVADTE</sequence>
<name>A0A8S5L7A1_9CAUD</name>
<dbReference type="EMBL" id="BK014649">
    <property type="protein sequence ID" value="DAD65774.1"/>
    <property type="molecule type" value="Genomic_DNA"/>
</dbReference>
<protein>
    <submittedName>
        <fullName evidence="1">Structural protein</fullName>
    </submittedName>
</protein>
<organism evidence="1">
    <name type="scientific">CrAss-like virus sp. ctt4r3</name>
    <dbReference type="NCBI Taxonomy" id="2823619"/>
    <lineage>
        <taxon>Viruses</taxon>
        <taxon>Duplodnaviria</taxon>
        <taxon>Heunggongvirae</taxon>
        <taxon>Uroviricota</taxon>
        <taxon>Caudoviricetes</taxon>
        <taxon>Crassvirales</taxon>
    </lineage>
</organism>
<reference evidence="1" key="1">
    <citation type="journal article" date="2021" name="Proc. Natl. Acad. Sci. U.S.A.">
        <title>A Catalog of Tens of Thousands of Viruses from Human Metagenomes Reveals Hidden Associations with Chronic Diseases.</title>
        <authorList>
            <person name="Tisza M.J."/>
            <person name="Buck C.B."/>
        </authorList>
    </citation>
    <scope>NUCLEOTIDE SEQUENCE</scope>
    <source>
        <strain evidence="1">Ctt4r3</strain>
    </source>
</reference>
<proteinExistence type="predicted"/>